<dbReference type="SUPFAM" id="SSF53448">
    <property type="entry name" value="Nucleotide-diphospho-sugar transferases"/>
    <property type="match status" value="1"/>
</dbReference>
<dbReference type="Pfam" id="PF00535">
    <property type="entry name" value="Glycos_transf_2"/>
    <property type="match status" value="1"/>
</dbReference>
<dbReference type="RefSeq" id="WP_301638571.1">
    <property type="nucleotide sequence ID" value="NZ_JADYTN010000030.1"/>
</dbReference>
<dbReference type="PANTHER" id="PTHR22916">
    <property type="entry name" value="GLYCOSYLTRANSFERASE"/>
    <property type="match status" value="1"/>
</dbReference>
<dbReference type="Proteomes" id="UP001200470">
    <property type="component" value="Unassembled WGS sequence"/>
</dbReference>
<dbReference type="InterPro" id="IPR029044">
    <property type="entry name" value="Nucleotide-diphossugar_trans"/>
</dbReference>
<name>A0ABS9CKD3_9BACT</name>
<dbReference type="InterPro" id="IPR001173">
    <property type="entry name" value="Glyco_trans_2-like"/>
</dbReference>
<protein>
    <submittedName>
        <fullName evidence="2">Glycosyltransferase</fullName>
    </submittedName>
</protein>
<evidence type="ECO:0000313" key="3">
    <source>
        <dbReference type="Proteomes" id="UP001200470"/>
    </source>
</evidence>
<keyword evidence="3" id="KW-1185">Reference proteome</keyword>
<sequence length="243" mass="27674">MTELNIPKVSIITVTYNAGAMLEKTLDSIQKQQYGNKETIVVDGKSTDNSLAIIQHYADQGTVTQWSSEPDKGIYDAMNKGVSRCSGQWVIFMNAGDTFATDDVLHQVFSNKWDAADIVYGDVVKDNHVKAAPAHYRLYHRMLFCHQCVFVRRQCLVDIPFDIHHRLSADYKFFIQQYQQGARFQYINMPIAIFDTTGVSNSKRSSGLFDNIKVVCETIPFPQRIKFVARLAVPYIMCRLKGK</sequence>
<evidence type="ECO:0000259" key="1">
    <source>
        <dbReference type="Pfam" id="PF00535"/>
    </source>
</evidence>
<evidence type="ECO:0000313" key="2">
    <source>
        <dbReference type="EMBL" id="MCF2564649.1"/>
    </source>
</evidence>
<comment type="caution">
    <text evidence="2">The sequence shown here is derived from an EMBL/GenBank/DDBJ whole genome shotgun (WGS) entry which is preliminary data.</text>
</comment>
<dbReference type="Gene3D" id="3.90.550.10">
    <property type="entry name" value="Spore Coat Polysaccharide Biosynthesis Protein SpsA, Chain A"/>
    <property type="match status" value="1"/>
</dbReference>
<gene>
    <name evidence="2" type="ORF">I6E12_11105</name>
</gene>
<accession>A0ABS9CKD3</accession>
<reference evidence="2 3" key="1">
    <citation type="submission" date="2020-12" db="EMBL/GenBank/DDBJ databases">
        <title>Whole genome sequences of gut porcine anaerobes.</title>
        <authorList>
            <person name="Kubasova T."/>
            <person name="Jahodarova E."/>
            <person name="Rychlik I."/>
        </authorList>
    </citation>
    <scope>NUCLEOTIDE SEQUENCE [LARGE SCALE GENOMIC DNA]</scope>
    <source>
        <strain evidence="2 3">An925</strain>
    </source>
</reference>
<feature type="domain" description="Glycosyltransferase 2-like" evidence="1">
    <location>
        <begin position="10"/>
        <end position="138"/>
    </location>
</feature>
<dbReference type="CDD" id="cd06433">
    <property type="entry name" value="GT_2_WfgS_like"/>
    <property type="match status" value="1"/>
</dbReference>
<proteinExistence type="predicted"/>
<dbReference type="PANTHER" id="PTHR22916:SF3">
    <property type="entry name" value="UDP-GLCNAC:BETAGAL BETA-1,3-N-ACETYLGLUCOSAMINYLTRANSFERASE-LIKE PROTEIN 1"/>
    <property type="match status" value="1"/>
</dbReference>
<organism evidence="2 3">
    <name type="scientific">Xylanibacter brevis</name>
    <dbReference type="NCBI Taxonomy" id="83231"/>
    <lineage>
        <taxon>Bacteria</taxon>
        <taxon>Pseudomonadati</taxon>
        <taxon>Bacteroidota</taxon>
        <taxon>Bacteroidia</taxon>
        <taxon>Bacteroidales</taxon>
        <taxon>Prevotellaceae</taxon>
        <taxon>Xylanibacter</taxon>
    </lineage>
</organism>
<dbReference type="EMBL" id="JADYTN010000030">
    <property type="protein sequence ID" value="MCF2564649.1"/>
    <property type="molecule type" value="Genomic_DNA"/>
</dbReference>